<dbReference type="PROSITE" id="PS51257">
    <property type="entry name" value="PROKAR_LIPOPROTEIN"/>
    <property type="match status" value="1"/>
</dbReference>
<evidence type="ECO:0000313" key="3">
    <source>
        <dbReference type="Proteomes" id="UP000003586"/>
    </source>
</evidence>
<evidence type="ECO:0000256" key="1">
    <source>
        <dbReference type="SAM" id="SignalP"/>
    </source>
</evidence>
<feature type="signal peptide" evidence="1">
    <location>
        <begin position="1"/>
        <end position="25"/>
    </location>
</feature>
<dbReference type="Proteomes" id="UP000003586">
    <property type="component" value="Chromosome"/>
</dbReference>
<dbReference type="eggNOG" id="ENOG50341TN">
    <property type="taxonomic scope" value="Bacteria"/>
</dbReference>
<dbReference type="OrthoDB" id="711418at2"/>
<organism evidence="2 3">
    <name type="scientific">Niabella soli DSM 19437</name>
    <dbReference type="NCBI Taxonomy" id="929713"/>
    <lineage>
        <taxon>Bacteria</taxon>
        <taxon>Pseudomonadati</taxon>
        <taxon>Bacteroidota</taxon>
        <taxon>Chitinophagia</taxon>
        <taxon>Chitinophagales</taxon>
        <taxon>Chitinophagaceae</taxon>
        <taxon>Niabella</taxon>
    </lineage>
</organism>
<evidence type="ECO:0000313" key="2">
    <source>
        <dbReference type="EMBL" id="AHF15507.1"/>
    </source>
</evidence>
<dbReference type="HOGENOM" id="CLU_131427_0_0_10"/>
<dbReference type="EMBL" id="CP007035">
    <property type="protein sequence ID" value="AHF15507.1"/>
    <property type="molecule type" value="Genomic_DNA"/>
</dbReference>
<dbReference type="RefSeq" id="WP_008585469.1">
    <property type="nucleotide sequence ID" value="NZ_CP007035.1"/>
</dbReference>
<name>W0EXK8_9BACT</name>
<keyword evidence="1" id="KW-0732">Signal</keyword>
<proteinExistence type="predicted"/>
<evidence type="ECO:0008006" key="4">
    <source>
        <dbReference type="Google" id="ProtNLM"/>
    </source>
</evidence>
<sequence length="124" mass="13018">MKAVSKFLNLMLIAVIVLVASCSKSDNPADNNLFVGKYTGSVSYTGSANISNSNGSVEVVKVGDRYDFHFSDNIPTISNVQMAKGDQGYIGTVNGYSGGLSINANKLSIALTKDGNAWGANCSR</sequence>
<dbReference type="KEGG" id="nso:NIASO_10770"/>
<gene>
    <name evidence="2" type="ORF">NIASO_10770</name>
</gene>
<dbReference type="AlphaFoldDB" id="W0EXK8"/>
<dbReference type="STRING" id="929713.NIASO_10770"/>
<feature type="chain" id="PRO_5004788999" description="Lipoprotein" evidence="1">
    <location>
        <begin position="26"/>
        <end position="124"/>
    </location>
</feature>
<accession>W0EXK8</accession>
<protein>
    <recommendedName>
        <fullName evidence="4">Lipoprotein</fullName>
    </recommendedName>
</protein>
<keyword evidence="3" id="KW-1185">Reference proteome</keyword>
<reference evidence="2 3" key="1">
    <citation type="submission" date="2013-12" db="EMBL/GenBank/DDBJ databases">
        <authorList>
            <consortium name="DOE Joint Genome Institute"/>
            <person name="Eisen J."/>
            <person name="Huntemann M."/>
            <person name="Han J."/>
            <person name="Chen A."/>
            <person name="Kyrpides N."/>
            <person name="Mavromatis K."/>
            <person name="Markowitz V."/>
            <person name="Palaniappan K."/>
            <person name="Ivanova N."/>
            <person name="Schaumberg A."/>
            <person name="Pati A."/>
            <person name="Liolios K."/>
            <person name="Nordberg H.P."/>
            <person name="Cantor M.N."/>
            <person name="Hua S.X."/>
            <person name="Woyke T."/>
        </authorList>
    </citation>
    <scope>NUCLEOTIDE SEQUENCE [LARGE SCALE GENOMIC DNA]</scope>
    <source>
        <strain evidence="3">DSM 19437</strain>
    </source>
</reference>